<dbReference type="PANTHER" id="PTHR48043:SF159">
    <property type="entry name" value="EG:EG0003.4 PROTEIN-RELATED"/>
    <property type="match status" value="1"/>
</dbReference>
<gene>
    <name evidence="6" type="ORF">FF38_02138</name>
</gene>
<dbReference type="InterPro" id="IPR002213">
    <property type="entry name" value="UDP_glucos_trans"/>
</dbReference>
<protein>
    <submittedName>
        <fullName evidence="6">Uncharacterized protein</fullName>
    </submittedName>
</protein>
<reference evidence="6 7" key="1">
    <citation type="journal article" date="2015" name="Nat. Commun.">
        <title>Lucilia cuprina genome unlocks parasitic fly biology to underpin future interventions.</title>
        <authorList>
            <person name="Anstead C.A."/>
            <person name="Korhonen P.K."/>
            <person name="Young N.D."/>
            <person name="Hall R.S."/>
            <person name="Jex A.R."/>
            <person name="Murali S.C."/>
            <person name="Hughes D.S."/>
            <person name="Lee S.F."/>
            <person name="Perry T."/>
            <person name="Stroehlein A.J."/>
            <person name="Ansell B.R."/>
            <person name="Breugelmans B."/>
            <person name="Hofmann A."/>
            <person name="Qu J."/>
            <person name="Dugan S."/>
            <person name="Lee S.L."/>
            <person name="Chao H."/>
            <person name="Dinh H."/>
            <person name="Han Y."/>
            <person name="Doddapaneni H.V."/>
            <person name="Worley K.C."/>
            <person name="Muzny D.M."/>
            <person name="Ioannidis P."/>
            <person name="Waterhouse R.M."/>
            <person name="Zdobnov E.M."/>
            <person name="James P.J."/>
            <person name="Bagnall N.H."/>
            <person name="Kotze A.C."/>
            <person name="Gibbs R.A."/>
            <person name="Richards S."/>
            <person name="Batterham P."/>
            <person name="Gasser R.B."/>
        </authorList>
    </citation>
    <scope>NUCLEOTIDE SEQUENCE [LARGE SCALE GENOMIC DNA]</scope>
    <source>
        <strain evidence="6 7">LS</strain>
        <tissue evidence="6">Full body</tissue>
    </source>
</reference>
<evidence type="ECO:0000256" key="1">
    <source>
        <dbReference type="ARBA" id="ARBA00009995"/>
    </source>
</evidence>
<keyword evidence="3" id="KW-0808">Transferase</keyword>
<keyword evidence="2" id="KW-0328">Glycosyltransferase</keyword>
<keyword evidence="4" id="KW-0812">Transmembrane</keyword>
<dbReference type="STRING" id="7375.A0A0L0BZK6"/>
<dbReference type="PANTHER" id="PTHR48043">
    <property type="entry name" value="EG:EG0003.4 PROTEIN-RELATED"/>
    <property type="match status" value="1"/>
</dbReference>
<evidence type="ECO:0000313" key="7">
    <source>
        <dbReference type="Proteomes" id="UP000037069"/>
    </source>
</evidence>
<keyword evidence="5" id="KW-0732">Signal</keyword>
<evidence type="ECO:0000256" key="2">
    <source>
        <dbReference type="ARBA" id="ARBA00022676"/>
    </source>
</evidence>
<dbReference type="GO" id="GO:0008194">
    <property type="term" value="F:UDP-glycosyltransferase activity"/>
    <property type="evidence" value="ECO:0007669"/>
    <property type="project" value="InterPro"/>
</dbReference>
<name>A0A0L0BZK6_LUCCU</name>
<evidence type="ECO:0000256" key="4">
    <source>
        <dbReference type="SAM" id="Phobius"/>
    </source>
</evidence>
<keyword evidence="4" id="KW-1133">Transmembrane helix</keyword>
<dbReference type="CDD" id="cd03784">
    <property type="entry name" value="GT1_Gtf-like"/>
    <property type="match status" value="1"/>
</dbReference>
<proteinExistence type="inferred from homology"/>
<evidence type="ECO:0000313" key="6">
    <source>
        <dbReference type="EMBL" id="KNC25453.1"/>
    </source>
</evidence>
<dbReference type="AlphaFoldDB" id="A0A0L0BZK6"/>
<dbReference type="EMBL" id="JRES01001112">
    <property type="protein sequence ID" value="KNC25453.1"/>
    <property type="molecule type" value="Genomic_DNA"/>
</dbReference>
<keyword evidence="7" id="KW-1185">Reference proteome</keyword>
<feature type="transmembrane region" description="Helical" evidence="4">
    <location>
        <begin position="490"/>
        <end position="513"/>
    </location>
</feature>
<dbReference type="InterPro" id="IPR050271">
    <property type="entry name" value="UDP-glycosyltransferase"/>
</dbReference>
<dbReference type="FunFam" id="3.40.50.2000:FF:000050">
    <property type="entry name" value="UDP-glucuronosyltransferase"/>
    <property type="match status" value="1"/>
</dbReference>
<feature type="chain" id="PRO_5005535535" evidence="5">
    <location>
        <begin position="26"/>
        <end position="527"/>
    </location>
</feature>
<dbReference type="OrthoDB" id="5835829at2759"/>
<keyword evidence="4" id="KW-0472">Membrane</keyword>
<accession>A0A0L0BZK6</accession>
<dbReference type="SUPFAM" id="SSF53756">
    <property type="entry name" value="UDP-Glycosyltransferase/glycogen phosphorylase"/>
    <property type="match status" value="1"/>
</dbReference>
<sequence length="527" mass="59743">MINKYKFLTIIAALTFCLAPQHAETANILAFLPSCSPSHLIIEMAVVKAMAERQHNVTVVSVLPLKTEWMHPSMTHIKLDKGEVDMDIAIKITKLKGFEKFRKSLDMMKMMSTQLAVIFEDPKFQELLHNPGNKFDLMLFGYLFGDFFFGIAEHFDCPVALLWPNIPISPILNMIGNPLALSYSVVTLLNSMNDDNMGFMFRLKNVAAVGGEMLLLSTQERSLREVYTKNFPADKYVSYDKAKQRVAMVLYSHHFSEKPIRPLVPALIEIGGIHINDEPKALAKDLNDFINSAENGVIFFSMGTNIKTHHMPDNALLKIFNVLSKLPQKVVWKVDDESEVPGNSTNILYRKWLPQSDILGHPNVKLFFGHGGKGGITEAKFYGVPIVGLPIFGDQPMNMVEVVSKGYGLSIDNDKPITEEIIYKTVREVLENPKFTNTVKRFSLLYRDRPLKAKETAVYWLEYLIRYKGAPHMQSPLRTMSFVEATNLDVIAFILVVLYIIVKFIKLLTKIVIKLLCQLKGNKVKRD</sequence>
<dbReference type="OMA" id="VFCNSHG"/>
<comment type="caution">
    <text evidence="6">The sequence shown here is derived from an EMBL/GenBank/DDBJ whole genome shotgun (WGS) entry which is preliminary data.</text>
</comment>
<comment type="similarity">
    <text evidence="1">Belongs to the UDP-glycosyltransferase family.</text>
</comment>
<dbReference type="Proteomes" id="UP000037069">
    <property type="component" value="Unassembled WGS sequence"/>
</dbReference>
<dbReference type="Gene3D" id="3.40.50.2000">
    <property type="entry name" value="Glycogen Phosphorylase B"/>
    <property type="match status" value="1"/>
</dbReference>
<feature type="signal peptide" evidence="5">
    <location>
        <begin position="1"/>
        <end position="25"/>
    </location>
</feature>
<evidence type="ECO:0000256" key="5">
    <source>
        <dbReference type="SAM" id="SignalP"/>
    </source>
</evidence>
<evidence type="ECO:0000256" key="3">
    <source>
        <dbReference type="ARBA" id="ARBA00022679"/>
    </source>
</evidence>
<organism evidence="6 7">
    <name type="scientific">Lucilia cuprina</name>
    <name type="common">Green bottle fly</name>
    <name type="synonym">Australian sheep blowfly</name>
    <dbReference type="NCBI Taxonomy" id="7375"/>
    <lineage>
        <taxon>Eukaryota</taxon>
        <taxon>Metazoa</taxon>
        <taxon>Ecdysozoa</taxon>
        <taxon>Arthropoda</taxon>
        <taxon>Hexapoda</taxon>
        <taxon>Insecta</taxon>
        <taxon>Pterygota</taxon>
        <taxon>Neoptera</taxon>
        <taxon>Endopterygota</taxon>
        <taxon>Diptera</taxon>
        <taxon>Brachycera</taxon>
        <taxon>Muscomorpha</taxon>
        <taxon>Oestroidea</taxon>
        <taxon>Calliphoridae</taxon>
        <taxon>Luciliinae</taxon>
        <taxon>Lucilia</taxon>
    </lineage>
</organism>
<dbReference type="Pfam" id="PF00201">
    <property type="entry name" value="UDPGT"/>
    <property type="match status" value="1"/>
</dbReference>